<accession>A0A4Y2HPX0</accession>
<reference evidence="4 5" key="1">
    <citation type="journal article" date="2019" name="Sci. Rep.">
        <title>Orb-weaving spider Araneus ventricosus genome elucidates the spidroin gene catalogue.</title>
        <authorList>
            <person name="Kono N."/>
            <person name="Nakamura H."/>
            <person name="Ohtoshi R."/>
            <person name="Moran D.A.P."/>
            <person name="Shinohara A."/>
            <person name="Yoshida Y."/>
            <person name="Fujiwara M."/>
            <person name="Mori M."/>
            <person name="Tomita M."/>
            <person name="Arakawa K."/>
        </authorList>
    </citation>
    <scope>NUCLEOTIDE SEQUENCE [LARGE SCALE GENOMIC DNA]</scope>
</reference>
<name>A0A4Y2HPX0_ARAVE</name>
<comment type="caution">
    <text evidence="4">The sequence shown here is derived from an EMBL/GenBank/DDBJ whole genome shotgun (WGS) entry which is preliminary data.</text>
</comment>
<evidence type="ECO:0000256" key="2">
    <source>
        <dbReference type="ARBA" id="ARBA00023125"/>
    </source>
</evidence>
<sequence>MTSSNRKSLSWKKSMCSLKKVDENHRLKREDLAKELGLPVSTLNTLIYKRKIIDESHHQSRSSALKKLRVESGKFVDVEKVLLQRINQCRSVKIPISSPLLIEKAQEISKKLNVECDGPFSSGWIHMFKLRHGMESLEMLIVKQWMIGFKNNCQI</sequence>
<dbReference type="InterPro" id="IPR006600">
    <property type="entry name" value="HTH_CenpB_DNA-bd_dom"/>
</dbReference>
<feature type="domain" description="HTH CENPB-type" evidence="3">
    <location>
        <begin position="66"/>
        <end position="138"/>
    </location>
</feature>
<dbReference type="PANTHER" id="PTHR19303:SF73">
    <property type="entry name" value="PROTEIN PDC2"/>
    <property type="match status" value="1"/>
</dbReference>
<dbReference type="PROSITE" id="PS51253">
    <property type="entry name" value="HTH_CENPB"/>
    <property type="match status" value="1"/>
</dbReference>
<dbReference type="Pfam" id="PF03221">
    <property type="entry name" value="HTH_Tnp_Tc5"/>
    <property type="match status" value="1"/>
</dbReference>
<dbReference type="SMART" id="SM00674">
    <property type="entry name" value="CENPB"/>
    <property type="match status" value="1"/>
</dbReference>
<dbReference type="InterPro" id="IPR009057">
    <property type="entry name" value="Homeodomain-like_sf"/>
</dbReference>
<dbReference type="PANTHER" id="PTHR19303">
    <property type="entry name" value="TRANSPOSON"/>
    <property type="match status" value="1"/>
</dbReference>
<evidence type="ECO:0000313" key="5">
    <source>
        <dbReference type="Proteomes" id="UP000499080"/>
    </source>
</evidence>
<dbReference type="AlphaFoldDB" id="A0A4Y2HPX0"/>
<proteinExistence type="predicted"/>
<comment type="subcellular location">
    <subcellularLocation>
        <location evidence="1">Nucleus</location>
    </subcellularLocation>
</comment>
<evidence type="ECO:0000256" key="1">
    <source>
        <dbReference type="ARBA" id="ARBA00004123"/>
    </source>
</evidence>
<organism evidence="4 5">
    <name type="scientific">Araneus ventricosus</name>
    <name type="common">Orbweaver spider</name>
    <name type="synonym">Epeira ventricosa</name>
    <dbReference type="NCBI Taxonomy" id="182803"/>
    <lineage>
        <taxon>Eukaryota</taxon>
        <taxon>Metazoa</taxon>
        <taxon>Ecdysozoa</taxon>
        <taxon>Arthropoda</taxon>
        <taxon>Chelicerata</taxon>
        <taxon>Arachnida</taxon>
        <taxon>Araneae</taxon>
        <taxon>Araneomorphae</taxon>
        <taxon>Entelegynae</taxon>
        <taxon>Araneoidea</taxon>
        <taxon>Araneidae</taxon>
        <taxon>Araneus</taxon>
    </lineage>
</organism>
<gene>
    <name evidence="4" type="ORF">AVEN_219233_1</name>
</gene>
<dbReference type="GO" id="GO:0003677">
    <property type="term" value="F:DNA binding"/>
    <property type="evidence" value="ECO:0007669"/>
    <property type="project" value="UniProtKB-KW"/>
</dbReference>
<dbReference type="EMBL" id="BGPR01002083">
    <property type="protein sequence ID" value="GBM67426.1"/>
    <property type="molecule type" value="Genomic_DNA"/>
</dbReference>
<dbReference type="SUPFAM" id="SSF46689">
    <property type="entry name" value="Homeodomain-like"/>
    <property type="match status" value="1"/>
</dbReference>
<dbReference type="Gene3D" id="1.10.10.60">
    <property type="entry name" value="Homeodomain-like"/>
    <property type="match status" value="2"/>
</dbReference>
<dbReference type="OrthoDB" id="125347at2759"/>
<dbReference type="Proteomes" id="UP000499080">
    <property type="component" value="Unassembled WGS sequence"/>
</dbReference>
<dbReference type="GO" id="GO:0005634">
    <property type="term" value="C:nucleus"/>
    <property type="evidence" value="ECO:0007669"/>
    <property type="project" value="UniProtKB-SubCell"/>
</dbReference>
<evidence type="ECO:0000313" key="4">
    <source>
        <dbReference type="EMBL" id="GBM67426.1"/>
    </source>
</evidence>
<keyword evidence="5" id="KW-1185">Reference proteome</keyword>
<keyword evidence="2" id="KW-0238">DNA-binding</keyword>
<evidence type="ECO:0000259" key="3">
    <source>
        <dbReference type="PROSITE" id="PS51253"/>
    </source>
</evidence>
<dbReference type="InterPro" id="IPR050863">
    <property type="entry name" value="CenT-Element_Derived"/>
</dbReference>
<protein>
    <recommendedName>
        <fullName evidence="3">HTH CENPB-type domain-containing protein</fullName>
    </recommendedName>
</protein>